<evidence type="ECO:0000256" key="10">
    <source>
        <dbReference type="SAM" id="Phobius"/>
    </source>
</evidence>
<feature type="transmembrane region" description="Helical" evidence="10">
    <location>
        <begin position="61"/>
        <end position="82"/>
    </location>
</feature>
<gene>
    <name evidence="11" type="ORF">SAMN02745883_00782</name>
</gene>
<dbReference type="InterPro" id="IPR023596">
    <property type="entry name" value="Peptidase_PrsW_arch/bac"/>
</dbReference>
<evidence type="ECO:0000256" key="6">
    <source>
        <dbReference type="ARBA" id="ARBA00022692"/>
    </source>
</evidence>
<dbReference type="PANTHER" id="PTHR36844:SF1">
    <property type="entry name" value="PROTEASE PRSW"/>
    <property type="match status" value="1"/>
</dbReference>
<reference evidence="11 12" key="1">
    <citation type="submission" date="2016-11" db="EMBL/GenBank/DDBJ databases">
        <authorList>
            <person name="Jaros S."/>
            <person name="Januszkiewicz K."/>
            <person name="Wedrychowicz H."/>
        </authorList>
    </citation>
    <scope>NUCLEOTIDE SEQUENCE [LARGE SCALE GENOMIC DNA]</scope>
    <source>
        <strain evidence="11 12">DSM 14501</strain>
    </source>
</reference>
<name>A0A1M6N3J7_9FIRM</name>
<keyword evidence="5" id="KW-0645">Protease</keyword>
<dbReference type="PANTHER" id="PTHR36844">
    <property type="entry name" value="PROTEASE PRSW"/>
    <property type="match status" value="1"/>
</dbReference>
<evidence type="ECO:0000256" key="3">
    <source>
        <dbReference type="ARBA" id="ARBA00018997"/>
    </source>
</evidence>
<evidence type="ECO:0000313" key="12">
    <source>
        <dbReference type="Proteomes" id="UP000184082"/>
    </source>
</evidence>
<dbReference type="InterPro" id="IPR026898">
    <property type="entry name" value="PrsW"/>
</dbReference>
<dbReference type="Pfam" id="PF13367">
    <property type="entry name" value="PrsW-protease"/>
    <property type="match status" value="1"/>
</dbReference>
<feature type="transmembrane region" description="Helical" evidence="10">
    <location>
        <begin position="177"/>
        <end position="210"/>
    </location>
</feature>
<keyword evidence="9 10" id="KW-0472">Membrane</keyword>
<dbReference type="EMBL" id="FRAJ01000005">
    <property type="protein sequence ID" value="SHJ90285.1"/>
    <property type="molecule type" value="Genomic_DNA"/>
</dbReference>
<keyword evidence="7" id="KW-0378">Hydrolase</keyword>
<dbReference type="Proteomes" id="UP000184082">
    <property type="component" value="Unassembled WGS sequence"/>
</dbReference>
<feature type="transmembrane region" description="Helical" evidence="10">
    <location>
        <begin position="6"/>
        <end position="22"/>
    </location>
</feature>
<dbReference type="RefSeq" id="WP_072966066.1">
    <property type="nucleotide sequence ID" value="NZ_FRAJ01000005.1"/>
</dbReference>
<accession>A0A1M6N3J7</accession>
<dbReference type="GO" id="GO:0008233">
    <property type="term" value="F:peptidase activity"/>
    <property type="evidence" value="ECO:0007669"/>
    <property type="project" value="UniProtKB-KW"/>
</dbReference>
<organism evidence="11 12">
    <name type="scientific">Caminicella sporogenes DSM 14501</name>
    <dbReference type="NCBI Taxonomy" id="1121266"/>
    <lineage>
        <taxon>Bacteria</taxon>
        <taxon>Bacillati</taxon>
        <taxon>Bacillota</taxon>
        <taxon>Clostridia</taxon>
        <taxon>Peptostreptococcales</taxon>
        <taxon>Caminicellaceae</taxon>
        <taxon>Caminicella</taxon>
    </lineage>
</organism>
<protein>
    <recommendedName>
        <fullName evidence="3">Protease PrsW</fullName>
    </recommendedName>
</protein>
<dbReference type="PIRSF" id="PIRSF016933">
    <property type="entry name" value="PrsW"/>
    <property type="match status" value="1"/>
</dbReference>
<evidence type="ECO:0000256" key="7">
    <source>
        <dbReference type="ARBA" id="ARBA00022801"/>
    </source>
</evidence>
<keyword evidence="8 10" id="KW-1133">Transmembrane helix</keyword>
<feature type="transmembrane region" description="Helical" evidence="10">
    <location>
        <begin position="103"/>
        <end position="123"/>
    </location>
</feature>
<comment type="similarity">
    <text evidence="2">Belongs to the protease PrsW family.</text>
</comment>
<proteinExistence type="inferred from homology"/>
<evidence type="ECO:0000256" key="9">
    <source>
        <dbReference type="ARBA" id="ARBA00023136"/>
    </source>
</evidence>
<feature type="transmembrane region" description="Helical" evidence="10">
    <location>
        <begin position="135"/>
        <end position="156"/>
    </location>
</feature>
<dbReference type="STRING" id="1121266.SAMN02745883_00782"/>
<evidence type="ECO:0000256" key="5">
    <source>
        <dbReference type="ARBA" id="ARBA00022670"/>
    </source>
</evidence>
<keyword evidence="6 10" id="KW-0812">Transmembrane</keyword>
<comment type="subcellular location">
    <subcellularLocation>
        <location evidence="1">Cell membrane</location>
        <topology evidence="1">Multi-pass membrane protein</topology>
    </subcellularLocation>
</comment>
<evidence type="ECO:0000256" key="2">
    <source>
        <dbReference type="ARBA" id="ARBA00009165"/>
    </source>
</evidence>
<dbReference type="GO" id="GO:0006508">
    <property type="term" value="P:proteolysis"/>
    <property type="evidence" value="ECO:0007669"/>
    <property type="project" value="UniProtKB-KW"/>
</dbReference>
<evidence type="ECO:0000313" key="11">
    <source>
        <dbReference type="EMBL" id="SHJ90285.1"/>
    </source>
</evidence>
<keyword evidence="12" id="KW-1185">Reference proteome</keyword>
<evidence type="ECO:0000256" key="8">
    <source>
        <dbReference type="ARBA" id="ARBA00022989"/>
    </source>
</evidence>
<dbReference type="GO" id="GO:0005886">
    <property type="term" value="C:plasma membrane"/>
    <property type="evidence" value="ECO:0007669"/>
    <property type="project" value="UniProtKB-SubCell"/>
</dbReference>
<evidence type="ECO:0000256" key="1">
    <source>
        <dbReference type="ARBA" id="ARBA00004651"/>
    </source>
</evidence>
<sequence length="234" mass="26809">MNTRLFIIAVTPGIALALSVYFTDRYDKEPLSLLLKVFILGALSVIPVAIVENFLVSLNIFTGYIGAAYTAFVVAGLTEEFFKRGVVLRTAFKHEAFDEKLDGIVYAIFSALGFATVENIMYVVFRFTTNPHIGLYRGVFSVPAHMLFAVTMGYYLSLAKFATESKMRKKYLKKSLFIPMVLHGIFNFILMVNISFVFVIFIPYVIYLWIVNLRKLNEYYTESKILFKRQIDMK</sequence>
<dbReference type="AlphaFoldDB" id="A0A1M6N3J7"/>
<evidence type="ECO:0000256" key="4">
    <source>
        <dbReference type="ARBA" id="ARBA00022475"/>
    </source>
</evidence>
<keyword evidence="4" id="KW-1003">Cell membrane</keyword>
<feature type="transmembrane region" description="Helical" evidence="10">
    <location>
        <begin position="34"/>
        <end position="55"/>
    </location>
</feature>